<sequence>TIVKMIDKFEDVRRREVYNILVDEFNNISKRI</sequence>
<feature type="non-terminal residue" evidence="1">
    <location>
        <position position="1"/>
    </location>
</feature>
<gene>
    <name evidence="1" type="ORF">S03H2_71886</name>
</gene>
<name>X1KYM0_9ZZZZ</name>
<organism evidence="1">
    <name type="scientific">marine sediment metagenome</name>
    <dbReference type="NCBI Taxonomy" id="412755"/>
    <lineage>
        <taxon>unclassified sequences</taxon>
        <taxon>metagenomes</taxon>
        <taxon>ecological metagenomes</taxon>
    </lineage>
</organism>
<comment type="caution">
    <text evidence="1">The sequence shown here is derived from an EMBL/GenBank/DDBJ whole genome shotgun (WGS) entry which is preliminary data.</text>
</comment>
<dbReference type="AlphaFoldDB" id="X1KYM0"/>
<proteinExistence type="predicted"/>
<evidence type="ECO:0000313" key="1">
    <source>
        <dbReference type="EMBL" id="GAH95279.1"/>
    </source>
</evidence>
<dbReference type="EMBL" id="BARU01048317">
    <property type="protein sequence ID" value="GAH95279.1"/>
    <property type="molecule type" value="Genomic_DNA"/>
</dbReference>
<protein>
    <submittedName>
        <fullName evidence="1">Uncharacterized protein</fullName>
    </submittedName>
</protein>
<accession>X1KYM0</accession>
<reference evidence="1" key="1">
    <citation type="journal article" date="2014" name="Front. Microbiol.">
        <title>High frequency of phylogenetically diverse reductive dehalogenase-homologous genes in deep subseafloor sedimentary metagenomes.</title>
        <authorList>
            <person name="Kawai M."/>
            <person name="Futagami T."/>
            <person name="Toyoda A."/>
            <person name="Takaki Y."/>
            <person name="Nishi S."/>
            <person name="Hori S."/>
            <person name="Arai W."/>
            <person name="Tsubouchi T."/>
            <person name="Morono Y."/>
            <person name="Uchiyama I."/>
            <person name="Ito T."/>
            <person name="Fujiyama A."/>
            <person name="Inagaki F."/>
            <person name="Takami H."/>
        </authorList>
    </citation>
    <scope>NUCLEOTIDE SEQUENCE</scope>
    <source>
        <strain evidence="1">Expedition CK06-06</strain>
    </source>
</reference>